<evidence type="ECO:0000313" key="4">
    <source>
        <dbReference type="Proteomes" id="UP001324115"/>
    </source>
</evidence>
<keyword evidence="4" id="KW-1185">Reference proteome</keyword>
<dbReference type="InterPro" id="IPR000157">
    <property type="entry name" value="TIR_dom"/>
</dbReference>
<dbReference type="Gene3D" id="3.40.50.10140">
    <property type="entry name" value="Toll/interleukin-1 receptor homology (TIR) domain"/>
    <property type="match status" value="2"/>
</dbReference>
<feature type="domain" description="TIR" evidence="2">
    <location>
        <begin position="22"/>
        <end position="150"/>
    </location>
</feature>
<proteinExistence type="predicted"/>
<dbReference type="PANTHER" id="PTHR32009">
    <property type="entry name" value="TMV RESISTANCE PROTEIN N-LIKE"/>
    <property type="match status" value="1"/>
</dbReference>
<gene>
    <name evidence="3" type="ORF">RGQ29_032932</name>
</gene>
<reference evidence="3 4" key="1">
    <citation type="journal article" date="2023" name="G3 (Bethesda)">
        <title>A haplotype-resolved chromosome-scale genome for Quercus rubra L. provides insights into the genetics of adaptive traits for red oak species.</title>
        <authorList>
            <person name="Kapoor B."/>
            <person name="Jenkins J."/>
            <person name="Schmutz J."/>
            <person name="Zhebentyayeva T."/>
            <person name="Kuelheim C."/>
            <person name="Coggeshall M."/>
            <person name="Heim C."/>
            <person name="Lasky J.R."/>
            <person name="Leites L."/>
            <person name="Islam-Faridi N."/>
            <person name="Romero-Severson J."/>
            <person name="DeLeo V.L."/>
            <person name="Lucas S.M."/>
            <person name="Lazic D."/>
            <person name="Gailing O."/>
            <person name="Carlson J."/>
            <person name="Staton M."/>
        </authorList>
    </citation>
    <scope>NUCLEOTIDE SEQUENCE [LARGE SCALE GENOMIC DNA]</scope>
    <source>
        <strain evidence="3">Pseudo-F2</strain>
    </source>
</reference>
<dbReference type="PANTHER" id="PTHR32009:SF109">
    <property type="entry name" value="TOLL-INTERLEUKIN-RESISTANCE (TIR) DOMAIN FAMILY PROTEIN"/>
    <property type="match status" value="1"/>
</dbReference>
<evidence type="ECO:0000256" key="1">
    <source>
        <dbReference type="ARBA" id="ARBA00023027"/>
    </source>
</evidence>
<organism evidence="3 4">
    <name type="scientific">Quercus rubra</name>
    <name type="common">Northern red oak</name>
    <name type="synonym">Quercus borealis</name>
    <dbReference type="NCBI Taxonomy" id="3512"/>
    <lineage>
        <taxon>Eukaryota</taxon>
        <taxon>Viridiplantae</taxon>
        <taxon>Streptophyta</taxon>
        <taxon>Embryophyta</taxon>
        <taxon>Tracheophyta</taxon>
        <taxon>Spermatophyta</taxon>
        <taxon>Magnoliopsida</taxon>
        <taxon>eudicotyledons</taxon>
        <taxon>Gunneridae</taxon>
        <taxon>Pentapetalae</taxon>
        <taxon>rosids</taxon>
        <taxon>fabids</taxon>
        <taxon>Fagales</taxon>
        <taxon>Fagaceae</taxon>
        <taxon>Quercus</taxon>
    </lineage>
</organism>
<dbReference type="SUPFAM" id="SSF52200">
    <property type="entry name" value="Toll/Interleukin receptor TIR domain"/>
    <property type="match status" value="1"/>
</dbReference>
<protein>
    <recommendedName>
        <fullName evidence="2">TIR domain-containing protein</fullName>
    </recommendedName>
</protein>
<name>A0AAN7HS78_QUERU</name>
<evidence type="ECO:0000313" key="3">
    <source>
        <dbReference type="EMBL" id="KAK4545601.1"/>
    </source>
</evidence>
<dbReference type="EMBL" id="JAXUIC010000274">
    <property type="protein sequence ID" value="KAK4545601.1"/>
    <property type="molecule type" value="Genomic_DNA"/>
</dbReference>
<evidence type="ECO:0000259" key="2">
    <source>
        <dbReference type="PROSITE" id="PS50104"/>
    </source>
</evidence>
<dbReference type="GO" id="GO:0007165">
    <property type="term" value="P:signal transduction"/>
    <property type="evidence" value="ECO:0007669"/>
    <property type="project" value="InterPro"/>
</dbReference>
<accession>A0AAN7HS78</accession>
<dbReference type="SMART" id="SM00255">
    <property type="entry name" value="TIR"/>
    <property type="match status" value="1"/>
</dbReference>
<dbReference type="InterPro" id="IPR035897">
    <property type="entry name" value="Toll_tir_struct_dom_sf"/>
</dbReference>
<dbReference type="Pfam" id="PF01582">
    <property type="entry name" value="TIR"/>
    <property type="match status" value="2"/>
</dbReference>
<dbReference type="Proteomes" id="UP001324115">
    <property type="component" value="Unassembled WGS sequence"/>
</dbReference>
<sequence>MATISTQTVSSLSSFSSSTPQWKYDVFLSFRGKDTRNNFTDHLYVALKQKGIFTFRDEEKLETGKSISPELMKAIENQVLPIFYDVDPSTVRKQVGTFAQAFAKHEKCFKDYIEKVQTWRTALREVANLKGWHVQARPESQIIQNIVGELCHKLSYAFSENTENLV</sequence>
<dbReference type="PROSITE" id="PS50104">
    <property type="entry name" value="TIR"/>
    <property type="match status" value="1"/>
</dbReference>
<comment type="caution">
    <text evidence="3">The sequence shown here is derived from an EMBL/GenBank/DDBJ whole genome shotgun (WGS) entry which is preliminary data.</text>
</comment>
<dbReference type="AlphaFoldDB" id="A0AAN7HS78"/>
<keyword evidence="1" id="KW-0520">NAD</keyword>